<dbReference type="KEGG" id="pnl:PNK_0832"/>
<evidence type="ECO:0000313" key="2">
    <source>
        <dbReference type="EMBL" id="CUI16457.1"/>
    </source>
</evidence>
<proteinExistence type="predicted"/>
<accession>A0A0U5J8R1</accession>
<organism evidence="2 3">
    <name type="scientific">Candidatus Protochlamydia naegleriophila</name>
    <dbReference type="NCBI Taxonomy" id="389348"/>
    <lineage>
        <taxon>Bacteria</taxon>
        <taxon>Pseudomonadati</taxon>
        <taxon>Chlamydiota</taxon>
        <taxon>Chlamydiia</taxon>
        <taxon>Parachlamydiales</taxon>
        <taxon>Parachlamydiaceae</taxon>
        <taxon>Candidatus Protochlamydia</taxon>
    </lineage>
</organism>
<dbReference type="InParanoid" id="A0A0U5J8R1"/>
<dbReference type="Proteomes" id="UP000069902">
    <property type="component" value="Chromosome cPNK"/>
</dbReference>
<dbReference type="STRING" id="389348.PNK_0832"/>
<keyword evidence="3" id="KW-1185">Reference proteome</keyword>
<gene>
    <name evidence="2" type="ORF">PNK_0832</name>
</gene>
<keyword evidence="1" id="KW-0812">Transmembrane</keyword>
<sequence length="502" mass="57485">MAIRHTSDSLTRCDPNNYSNFYDAGKRVDVRQEPVTATQPINKDTLEISRDQLKKEALNRLRHTSKYMIFQTGFMRVGKYLFLAVAFPPYFVIYGMPKWILVRGLPAIMTICTTVAEKVKQKVKKRIEVVQQKVRQAVLSMQQLVQRLIRPIVRLALDIGQAFHRMRQTAQVFVKQVLVQIKSRLKKINQTMQLFKRTSERVGHLGKRLQDRVQNGKRAVQEWATTQLNHVKASFNWIAQIPQWGGVQLQRLSGRFESVGQKWKGKFEVSSTAARKGTEWLAKQAERGKQGIAKLLNPLRRIYQQALQPTWRQAFSFLRGQRLRFKGFCGQKKQRALQLLQQGQEKLKQVSYQETLDWLCSTSRFASWPAFLQLIIQKVMGNSLFQLIFKGSFKAAASCLVVFLKGFGFLINNVSQVFQLFRNGLKTLFHSIQSAISLGTRFVARGIGIGNSGIKKGVYGSLLFMIMLSIICAWGFQLLGDLMQKLSKAIPFKSTKVAMQDE</sequence>
<evidence type="ECO:0000313" key="3">
    <source>
        <dbReference type="Proteomes" id="UP000069902"/>
    </source>
</evidence>
<protein>
    <submittedName>
        <fullName evidence="2">Conserved hypothetical membrane protein</fullName>
    </submittedName>
</protein>
<dbReference type="EMBL" id="LN879502">
    <property type="protein sequence ID" value="CUI16457.1"/>
    <property type="molecule type" value="Genomic_DNA"/>
</dbReference>
<keyword evidence="1" id="KW-1133">Transmembrane helix</keyword>
<feature type="transmembrane region" description="Helical" evidence="1">
    <location>
        <begin position="458"/>
        <end position="479"/>
    </location>
</feature>
<feature type="transmembrane region" description="Helical" evidence="1">
    <location>
        <begin position="99"/>
        <end position="116"/>
    </location>
</feature>
<keyword evidence="1" id="KW-0472">Membrane</keyword>
<dbReference type="RefSeq" id="WP_059060473.1">
    <property type="nucleotide sequence ID" value="NZ_LN879502.1"/>
</dbReference>
<reference evidence="3" key="1">
    <citation type="submission" date="2015-09" db="EMBL/GenBank/DDBJ databases">
        <authorList>
            <person name="Bertelli C."/>
        </authorList>
    </citation>
    <scope>NUCLEOTIDE SEQUENCE [LARGE SCALE GENOMIC DNA]</scope>
    <source>
        <strain evidence="3">KNic</strain>
    </source>
</reference>
<dbReference type="PATRIC" id="fig|389348.3.peg.911"/>
<feature type="transmembrane region" description="Helical" evidence="1">
    <location>
        <begin position="77"/>
        <end position="93"/>
    </location>
</feature>
<name>A0A0U5J8R1_9BACT</name>
<evidence type="ECO:0000256" key="1">
    <source>
        <dbReference type="SAM" id="Phobius"/>
    </source>
</evidence>
<dbReference type="AlphaFoldDB" id="A0A0U5J8R1"/>